<dbReference type="Pfam" id="PF14559">
    <property type="entry name" value="TPR_19"/>
    <property type="match status" value="1"/>
</dbReference>
<dbReference type="PANTHER" id="PTHR12788">
    <property type="entry name" value="PROTEIN-TYROSINE SULFOTRANSFERASE 2"/>
    <property type="match status" value="1"/>
</dbReference>
<dbReference type="Gene3D" id="3.40.50.300">
    <property type="entry name" value="P-loop containing nucleotide triphosphate hydrolases"/>
    <property type="match status" value="1"/>
</dbReference>
<dbReference type="SUPFAM" id="SSF52540">
    <property type="entry name" value="P-loop containing nucleoside triphosphate hydrolases"/>
    <property type="match status" value="1"/>
</dbReference>
<sequence>MDNPASMNTPNLSMAQDRRRRRAQQYMDAQQWAAAQATLESLVQLAPHDAWARMGLANVMFRQGQLRAPTEQLMHVAKTPPDDVGTMIELVRGLFTGGATLAARACLSRFTAIGEQPAQVLAEQSRLWWMLGEIDPARSLIERAIAEGADEPDAHLQHAMMLQYSGELVAAREVLEACLRRWPLFGGAAMALANVQKQTPETQHLDFLHAQLARIPVGSRHRGDNLVRAEFEAALFKELDDLGRYDEAWPALARSNGLMQALNPYDAAAEEALTQALISAPAAVAPAASAVGHAEGPMPVFIVGLPRSGTTLLERMLSNHSRVASAGEINDFQRQFLWAADVAPGGARALAKAVERVGRIDFADLGARYLKQTQWRAEGRPYYADKLPSNIQMVPFIRRALPHARILHIVREPMDVCFSNLKAMFGSVSAYSYDIDAMAHYYAQYARQADRWRTALPEAMLDVSYAALVQQPEVILRQVLDYCGLELEPGCLSPERNATPVATPSSVQVREPVHTRAVGQWRNYATQLSGLQSALDRHLHAMRFRK</sequence>
<gene>
    <name evidence="3" type="ORF">J7I44_11205</name>
</gene>
<protein>
    <submittedName>
        <fullName evidence="3">Sulfotransferase</fullName>
    </submittedName>
</protein>
<dbReference type="InterPro" id="IPR026634">
    <property type="entry name" value="TPST-like"/>
</dbReference>
<comment type="caution">
    <text evidence="3">The sequence shown here is derived from an EMBL/GenBank/DDBJ whole genome shotgun (WGS) entry which is preliminary data.</text>
</comment>
<feature type="region of interest" description="Disordered" evidence="2">
    <location>
        <begin position="1"/>
        <end position="21"/>
    </location>
</feature>
<dbReference type="PANTHER" id="PTHR12788:SF10">
    <property type="entry name" value="PROTEIN-TYROSINE SULFOTRANSFERASE"/>
    <property type="match status" value="1"/>
</dbReference>
<keyword evidence="4" id="KW-1185">Reference proteome</keyword>
<dbReference type="EMBL" id="JAGJRS010000021">
    <property type="protein sequence ID" value="MBP1474867.1"/>
    <property type="molecule type" value="Genomic_DNA"/>
</dbReference>
<organism evidence="3 4">
    <name type="scientific">Frateuria flava</name>
    <dbReference type="NCBI Taxonomy" id="2821489"/>
    <lineage>
        <taxon>Bacteria</taxon>
        <taxon>Pseudomonadati</taxon>
        <taxon>Pseudomonadota</taxon>
        <taxon>Gammaproteobacteria</taxon>
        <taxon>Lysobacterales</taxon>
        <taxon>Rhodanobacteraceae</taxon>
        <taxon>Frateuria</taxon>
    </lineage>
</organism>
<evidence type="ECO:0000313" key="3">
    <source>
        <dbReference type="EMBL" id="MBP1474867.1"/>
    </source>
</evidence>
<dbReference type="Proteomes" id="UP000823790">
    <property type="component" value="Unassembled WGS sequence"/>
</dbReference>
<evidence type="ECO:0000313" key="4">
    <source>
        <dbReference type="Proteomes" id="UP000823790"/>
    </source>
</evidence>
<dbReference type="RefSeq" id="WP_209620508.1">
    <property type="nucleotide sequence ID" value="NZ_JAGJRS010000021.1"/>
</dbReference>
<dbReference type="Gene3D" id="1.25.40.10">
    <property type="entry name" value="Tetratricopeptide repeat domain"/>
    <property type="match status" value="1"/>
</dbReference>
<accession>A0ABS4DP80</accession>
<evidence type="ECO:0000256" key="1">
    <source>
        <dbReference type="ARBA" id="ARBA00022679"/>
    </source>
</evidence>
<dbReference type="Pfam" id="PF13469">
    <property type="entry name" value="Sulfotransfer_3"/>
    <property type="match status" value="1"/>
</dbReference>
<evidence type="ECO:0000256" key="2">
    <source>
        <dbReference type="SAM" id="MobiDB-lite"/>
    </source>
</evidence>
<proteinExistence type="predicted"/>
<keyword evidence="1" id="KW-0808">Transferase</keyword>
<dbReference type="InterPro" id="IPR011990">
    <property type="entry name" value="TPR-like_helical_dom_sf"/>
</dbReference>
<reference evidence="3 4" key="1">
    <citation type="submission" date="2021-04" db="EMBL/GenBank/DDBJ databases">
        <authorList>
            <person name="Huq M.A."/>
        </authorList>
    </citation>
    <scope>NUCLEOTIDE SEQUENCE [LARGE SCALE GENOMIC DNA]</scope>
    <source>
        <strain evidence="3 4">MAH-13</strain>
    </source>
</reference>
<dbReference type="SUPFAM" id="SSF48452">
    <property type="entry name" value="TPR-like"/>
    <property type="match status" value="1"/>
</dbReference>
<name>A0ABS4DP80_9GAMM</name>
<feature type="compositionally biased region" description="Polar residues" evidence="2">
    <location>
        <begin position="1"/>
        <end position="13"/>
    </location>
</feature>
<dbReference type="InterPro" id="IPR027417">
    <property type="entry name" value="P-loop_NTPase"/>
</dbReference>